<dbReference type="PANTHER" id="PTHR34299:SF1">
    <property type="entry name" value="DIACYLGLYCEROL KINASE"/>
    <property type="match status" value="1"/>
</dbReference>
<feature type="binding site" evidence="18">
    <location>
        <position position="22"/>
    </location>
    <ligand>
        <name>a divalent metal cation</name>
        <dbReference type="ChEBI" id="CHEBI:60240"/>
    </ligand>
</feature>
<dbReference type="OrthoDB" id="1493837at2"/>
<feature type="transmembrane region" description="Helical" evidence="19">
    <location>
        <begin position="89"/>
        <end position="111"/>
    </location>
</feature>
<dbReference type="Pfam" id="PF01219">
    <property type="entry name" value="DAGK_prokar"/>
    <property type="match status" value="1"/>
</dbReference>
<comment type="subcellular location">
    <subcellularLocation>
        <location evidence="1">Cell membrane</location>
        <topology evidence="1">Multi-pass membrane protein</topology>
    </subcellularLocation>
</comment>
<evidence type="ECO:0000256" key="15">
    <source>
        <dbReference type="PIRSR" id="PIRSR600829-1"/>
    </source>
</evidence>
<feature type="binding site" evidence="18">
    <location>
        <position position="70"/>
    </location>
    <ligand>
        <name>a divalent metal cation</name>
        <dbReference type="ChEBI" id="CHEBI:60240"/>
    </ligand>
</feature>
<evidence type="ECO:0000256" key="18">
    <source>
        <dbReference type="PIRSR" id="PIRSR600829-4"/>
    </source>
</evidence>
<evidence type="ECO:0000256" key="4">
    <source>
        <dbReference type="ARBA" id="ARBA00022516"/>
    </source>
</evidence>
<feature type="binding site" evidence="17">
    <location>
        <position position="22"/>
    </location>
    <ligand>
        <name>ATP</name>
        <dbReference type="ChEBI" id="CHEBI:30616"/>
    </ligand>
</feature>
<keyword evidence="18" id="KW-0479">Metal-binding</keyword>
<evidence type="ECO:0000313" key="20">
    <source>
        <dbReference type="EMBL" id="SOD20432.1"/>
    </source>
</evidence>
<evidence type="ECO:0000256" key="2">
    <source>
        <dbReference type="ARBA" id="ARBA00005967"/>
    </source>
</evidence>
<evidence type="ECO:0000256" key="1">
    <source>
        <dbReference type="ARBA" id="ARBA00004651"/>
    </source>
</evidence>
<dbReference type="GO" id="GO:0005886">
    <property type="term" value="C:plasma membrane"/>
    <property type="evidence" value="ECO:0007669"/>
    <property type="project" value="UniProtKB-SubCell"/>
</dbReference>
<reference evidence="21" key="1">
    <citation type="submission" date="2017-09" db="EMBL/GenBank/DDBJ databases">
        <authorList>
            <person name="Varghese N."/>
            <person name="Submissions S."/>
        </authorList>
    </citation>
    <scope>NUCLEOTIDE SEQUENCE [LARGE SCALE GENOMIC DNA]</scope>
    <source>
        <strain evidence="21">CGMCC 1.12803</strain>
    </source>
</reference>
<feature type="binding site" evidence="17">
    <location>
        <position position="3"/>
    </location>
    <ligand>
        <name>ATP</name>
        <dbReference type="ChEBI" id="CHEBI:30616"/>
    </ligand>
</feature>
<dbReference type="EMBL" id="OCMT01000005">
    <property type="protein sequence ID" value="SOD20432.1"/>
    <property type="molecule type" value="Genomic_DNA"/>
</dbReference>
<dbReference type="InterPro" id="IPR036945">
    <property type="entry name" value="DAGK_sf"/>
</dbReference>
<keyword evidence="11" id="KW-0443">Lipid metabolism</keyword>
<feature type="active site" description="Proton acceptor" evidence="15">
    <location>
        <position position="63"/>
    </location>
</feature>
<evidence type="ECO:0000256" key="3">
    <source>
        <dbReference type="ARBA" id="ARBA00022475"/>
    </source>
</evidence>
<evidence type="ECO:0000256" key="8">
    <source>
        <dbReference type="ARBA" id="ARBA00022777"/>
    </source>
</evidence>
<evidence type="ECO:0000256" key="17">
    <source>
        <dbReference type="PIRSR" id="PIRSR600829-3"/>
    </source>
</evidence>
<keyword evidence="12 19" id="KW-0472">Membrane</keyword>
<protein>
    <submittedName>
        <fullName evidence="20">Undecaprenol kinase/diacylglycerol kinase (ATP)</fullName>
    </submittedName>
</protein>
<feature type="transmembrane region" description="Helical" evidence="19">
    <location>
        <begin position="25"/>
        <end position="42"/>
    </location>
</feature>
<feature type="binding site" evidence="17">
    <location>
        <begin position="88"/>
        <end position="89"/>
    </location>
    <ligand>
        <name>ATP</name>
        <dbReference type="ChEBI" id="CHEBI:30616"/>
    </ligand>
</feature>
<evidence type="ECO:0000256" key="6">
    <source>
        <dbReference type="ARBA" id="ARBA00022692"/>
    </source>
</evidence>
<evidence type="ECO:0000256" key="10">
    <source>
        <dbReference type="ARBA" id="ARBA00022989"/>
    </source>
</evidence>
<keyword evidence="14" id="KW-1208">Phospholipid metabolism</keyword>
<keyword evidence="3" id="KW-1003">Cell membrane</keyword>
<evidence type="ECO:0000256" key="14">
    <source>
        <dbReference type="ARBA" id="ARBA00023264"/>
    </source>
</evidence>
<keyword evidence="7 17" id="KW-0547">Nucleotide-binding</keyword>
<dbReference type="PANTHER" id="PTHR34299">
    <property type="entry name" value="DIACYLGLYCEROL KINASE"/>
    <property type="match status" value="1"/>
</dbReference>
<keyword evidence="6 19" id="KW-0812">Transmembrane</keyword>
<evidence type="ECO:0000256" key="16">
    <source>
        <dbReference type="PIRSR" id="PIRSR600829-2"/>
    </source>
</evidence>
<keyword evidence="9 17" id="KW-0067">ATP-binding</keyword>
<evidence type="ECO:0000256" key="13">
    <source>
        <dbReference type="ARBA" id="ARBA00023209"/>
    </source>
</evidence>
<keyword evidence="18" id="KW-0460">Magnesium</keyword>
<evidence type="ECO:0000256" key="19">
    <source>
        <dbReference type="SAM" id="Phobius"/>
    </source>
</evidence>
<dbReference type="Gene3D" id="1.10.287.3610">
    <property type="match status" value="1"/>
</dbReference>
<keyword evidence="21" id="KW-1185">Reference proteome</keyword>
<evidence type="ECO:0000256" key="9">
    <source>
        <dbReference type="ARBA" id="ARBA00022840"/>
    </source>
</evidence>
<feature type="binding site" evidence="17">
    <location>
        <position position="70"/>
    </location>
    <ligand>
        <name>ATP</name>
        <dbReference type="ChEBI" id="CHEBI:30616"/>
    </ligand>
</feature>
<evidence type="ECO:0000256" key="12">
    <source>
        <dbReference type="ARBA" id="ARBA00023136"/>
    </source>
</evidence>
<dbReference type="CDD" id="cd14265">
    <property type="entry name" value="UDPK_IM_like"/>
    <property type="match status" value="1"/>
</dbReference>
<feature type="binding site" evidence="16">
    <location>
        <position position="63"/>
    </location>
    <ligand>
        <name>substrate</name>
    </ligand>
</feature>
<name>A0A286AEV6_9SPHI</name>
<evidence type="ECO:0000256" key="5">
    <source>
        <dbReference type="ARBA" id="ARBA00022679"/>
    </source>
</evidence>
<dbReference type="Proteomes" id="UP000219281">
    <property type="component" value="Unassembled WGS sequence"/>
</dbReference>
<keyword evidence="5" id="KW-0808">Transferase</keyword>
<accession>A0A286AEV6</accession>
<dbReference type="GO" id="GO:0008654">
    <property type="term" value="P:phospholipid biosynthetic process"/>
    <property type="evidence" value="ECO:0007669"/>
    <property type="project" value="UniProtKB-KW"/>
</dbReference>
<evidence type="ECO:0000256" key="11">
    <source>
        <dbReference type="ARBA" id="ARBA00023098"/>
    </source>
</evidence>
<evidence type="ECO:0000256" key="7">
    <source>
        <dbReference type="ARBA" id="ARBA00022741"/>
    </source>
</evidence>
<keyword evidence="8 20" id="KW-0418">Kinase</keyword>
<dbReference type="RefSeq" id="WP_097133937.1">
    <property type="nucleotide sequence ID" value="NZ_OCMT01000005.1"/>
</dbReference>
<keyword evidence="13" id="KW-0594">Phospholipid biosynthesis</keyword>
<dbReference type="AlphaFoldDB" id="A0A286AEV6"/>
<comment type="cofactor">
    <cofactor evidence="18">
        <name>Mg(2+)</name>
        <dbReference type="ChEBI" id="CHEBI:18420"/>
    </cofactor>
    <text evidence="18">Mn(2+), Zn(2+), Cd(2+) and Co(2+) support activity to lesser extents.</text>
</comment>
<dbReference type="GO" id="GO:0016301">
    <property type="term" value="F:kinase activity"/>
    <property type="evidence" value="ECO:0007669"/>
    <property type="project" value="UniProtKB-KW"/>
</dbReference>
<dbReference type="InterPro" id="IPR000829">
    <property type="entry name" value="DAGK"/>
</dbReference>
<evidence type="ECO:0000313" key="21">
    <source>
        <dbReference type="Proteomes" id="UP000219281"/>
    </source>
</evidence>
<keyword evidence="4" id="KW-0444">Lipid biosynthesis</keyword>
<gene>
    <name evidence="20" type="ORF">SAMN06297358_4152</name>
</gene>
<feature type="binding site" evidence="16">
    <location>
        <position position="3"/>
    </location>
    <ligand>
        <name>substrate</name>
    </ligand>
</feature>
<organism evidence="20 21">
    <name type="scientific">Pedobacter xixiisoli</name>
    <dbReference type="NCBI Taxonomy" id="1476464"/>
    <lineage>
        <taxon>Bacteria</taxon>
        <taxon>Pseudomonadati</taxon>
        <taxon>Bacteroidota</taxon>
        <taxon>Sphingobacteriia</taxon>
        <taxon>Sphingobacteriales</taxon>
        <taxon>Sphingobacteriaceae</taxon>
        <taxon>Pedobacter</taxon>
    </lineage>
</organism>
<sequence length="115" mass="12664">MLRFFKSFRFASNGLKEAFKSELNFKVHLFSVVVVVLAGWCFEVSFLEWIALIVCISAVLATELFNTAIEVLVNLVSPEFNPKAGLVKDIAAAAVLIVALMSLVVGLIIFVPKIF</sequence>
<keyword evidence="10 19" id="KW-1133">Transmembrane helix</keyword>
<dbReference type="InterPro" id="IPR033717">
    <property type="entry name" value="UDPK"/>
</dbReference>
<dbReference type="GO" id="GO:0046872">
    <property type="term" value="F:metal ion binding"/>
    <property type="evidence" value="ECO:0007669"/>
    <property type="project" value="UniProtKB-KW"/>
</dbReference>
<proteinExistence type="inferred from homology"/>
<comment type="similarity">
    <text evidence="2">Belongs to the bacterial diacylglycerol kinase family.</text>
</comment>
<dbReference type="GO" id="GO:0005524">
    <property type="term" value="F:ATP binding"/>
    <property type="evidence" value="ECO:0007669"/>
    <property type="project" value="UniProtKB-KW"/>
</dbReference>